<keyword evidence="3" id="KW-1185">Reference proteome</keyword>
<gene>
    <name evidence="2" type="ORF">ACFSCT_19210</name>
</gene>
<accession>A0ABW4RC92</accession>
<organism evidence="2 3">
    <name type="scientific">Paracoccus pacificus</name>
    <dbReference type="NCBI Taxonomy" id="1463598"/>
    <lineage>
        <taxon>Bacteria</taxon>
        <taxon>Pseudomonadati</taxon>
        <taxon>Pseudomonadota</taxon>
        <taxon>Alphaproteobacteria</taxon>
        <taxon>Rhodobacterales</taxon>
        <taxon>Paracoccaceae</taxon>
        <taxon>Paracoccus</taxon>
    </lineage>
</organism>
<reference evidence="3" key="1">
    <citation type="journal article" date="2019" name="Int. J. Syst. Evol. Microbiol.">
        <title>The Global Catalogue of Microorganisms (GCM) 10K type strain sequencing project: providing services to taxonomists for standard genome sequencing and annotation.</title>
        <authorList>
            <consortium name="The Broad Institute Genomics Platform"/>
            <consortium name="The Broad Institute Genome Sequencing Center for Infectious Disease"/>
            <person name="Wu L."/>
            <person name="Ma J."/>
        </authorList>
    </citation>
    <scope>NUCLEOTIDE SEQUENCE [LARGE SCALE GENOMIC DNA]</scope>
    <source>
        <strain evidence="3">CCUG 56029</strain>
    </source>
</reference>
<dbReference type="SUPFAM" id="SSF63829">
    <property type="entry name" value="Calcium-dependent phosphotriesterase"/>
    <property type="match status" value="1"/>
</dbReference>
<feature type="signal peptide" evidence="1">
    <location>
        <begin position="1"/>
        <end position="34"/>
    </location>
</feature>
<dbReference type="RefSeq" id="WP_379145510.1">
    <property type="nucleotide sequence ID" value="NZ_JBHUEN010000053.1"/>
</dbReference>
<evidence type="ECO:0008006" key="4">
    <source>
        <dbReference type="Google" id="ProtNLM"/>
    </source>
</evidence>
<dbReference type="Proteomes" id="UP001597213">
    <property type="component" value="Unassembled WGS sequence"/>
</dbReference>
<protein>
    <recommendedName>
        <fullName evidence="4">Sugar lactone lactonase YvrE</fullName>
    </recommendedName>
</protein>
<comment type="caution">
    <text evidence="2">The sequence shown here is derived from an EMBL/GenBank/DDBJ whole genome shotgun (WGS) entry which is preliminary data.</text>
</comment>
<evidence type="ECO:0000313" key="3">
    <source>
        <dbReference type="Proteomes" id="UP001597213"/>
    </source>
</evidence>
<dbReference type="EMBL" id="JBHUEN010000053">
    <property type="protein sequence ID" value="MFD1883846.1"/>
    <property type="molecule type" value="Genomic_DNA"/>
</dbReference>
<evidence type="ECO:0000256" key="1">
    <source>
        <dbReference type="SAM" id="SignalP"/>
    </source>
</evidence>
<sequence>MTRSIPIPAIPIPGGAALMTTAAILIGAAAAASADQPAKLAFVIDGLQSPESVLMVGERRFVSNIGKVLDPSARDADGYIAEYAADGRLVAERAFPPAGETLNAPKGMAAIDGRLFVTDIDRVLGFDIASGKRVFDQPLPGGEIVGANDLAATGDGKLIISDTERGIVYRLDPDSGQFTEIAADIPGANGIAIDPRDQKILVAGVGRNFAGGDVYALEPGGPSKRLKNAPHGILDGLAVLPDGRAIVSDWVAVDRPVPGNLDLIPVDGAAAGAIQTGRDIAGPADFALDSAGGTLWVPAMLSNQIVVLKIGE</sequence>
<proteinExistence type="predicted"/>
<dbReference type="InterPro" id="IPR011042">
    <property type="entry name" value="6-blade_b-propeller_TolB-like"/>
</dbReference>
<keyword evidence="1" id="KW-0732">Signal</keyword>
<evidence type="ECO:0000313" key="2">
    <source>
        <dbReference type="EMBL" id="MFD1883846.1"/>
    </source>
</evidence>
<dbReference type="Gene3D" id="2.120.10.30">
    <property type="entry name" value="TolB, C-terminal domain"/>
    <property type="match status" value="1"/>
</dbReference>
<feature type="chain" id="PRO_5046676134" description="Sugar lactone lactonase YvrE" evidence="1">
    <location>
        <begin position="35"/>
        <end position="312"/>
    </location>
</feature>
<name>A0ABW4RC92_9RHOB</name>